<protein>
    <submittedName>
        <fullName evidence="3">Cupin domain-containing protein</fullName>
    </submittedName>
</protein>
<evidence type="ECO:0000256" key="1">
    <source>
        <dbReference type="ARBA" id="ARBA00023125"/>
    </source>
</evidence>
<dbReference type="Gene3D" id="1.10.260.40">
    <property type="entry name" value="lambda repressor-like DNA-binding domains"/>
    <property type="match status" value="1"/>
</dbReference>
<dbReference type="Pfam" id="PF13560">
    <property type="entry name" value="HTH_31"/>
    <property type="match status" value="1"/>
</dbReference>
<comment type="caution">
    <text evidence="3">The sequence shown here is derived from an EMBL/GenBank/DDBJ whole genome shotgun (WGS) entry which is preliminary data.</text>
</comment>
<dbReference type="SUPFAM" id="SSF47413">
    <property type="entry name" value="lambda repressor-like DNA-binding domains"/>
    <property type="match status" value="1"/>
</dbReference>
<evidence type="ECO:0000313" key="3">
    <source>
        <dbReference type="EMBL" id="MCT8328496.1"/>
    </source>
</evidence>
<dbReference type="InterPro" id="IPR014710">
    <property type="entry name" value="RmlC-like_jellyroll"/>
</dbReference>
<proteinExistence type="predicted"/>
<dbReference type="RefSeq" id="WP_261493926.1">
    <property type="nucleotide sequence ID" value="NZ_JAOCQF010000001.1"/>
</dbReference>
<dbReference type="CDD" id="cd02209">
    <property type="entry name" value="cupin_XRE_C"/>
    <property type="match status" value="1"/>
</dbReference>
<dbReference type="Gene3D" id="2.60.120.10">
    <property type="entry name" value="Jelly Rolls"/>
    <property type="match status" value="1"/>
</dbReference>
<dbReference type="InterPro" id="IPR050807">
    <property type="entry name" value="TransReg_Diox_bact_type"/>
</dbReference>
<dbReference type="InterPro" id="IPR010982">
    <property type="entry name" value="Lambda_DNA-bd_dom_sf"/>
</dbReference>
<dbReference type="CDD" id="cd00093">
    <property type="entry name" value="HTH_XRE"/>
    <property type="match status" value="1"/>
</dbReference>
<dbReference type="PANTHER" id="PTHR46797">
    <property type="entry name" value="HTH-TYPE TRANSCRIPTIONAL REGULATOR"/>
    <property type="match status" value="1"/>
</dbReference>
<dbReference type="InterPro" id="IPR013096">
    <property type="entry name" value="Cupin_2"/>
</dbReference>
<evidence type="ECO:0000313" key="4">
    <source>
        <dbReference type="Proteomes" id="UP001205601"/>
    </source>
</evidence>
<dbReference type="PANTHER" id="PTHR46797:SF19">
    <property type="entry name" value="BLL2473 PROTEIN"/>
    <property type="match status" value="1"/>
</dbReference>
<dbReference type="PROSITE" id="PS50943">
    <property type="entry name" value="HTH_CROC1"/>
    <property type="match status" value="1"/>
</dbReference>
<dbReference type="EMBL" id="JAOCQF010000001">
    <property type="protein sequence ID" value="MCT8328496.1"/>
    <property type="molecule type" value="Genomic_DNA"/>
</dbReference>
<keyword evidence="1" id="KW-0238">DNA-binding</keyword>
<sequence length="195" mass="20839">MISETLGDRIDQYRIGAKVRGLRASKSMGLMQLGAHTGLSAGMLSKIETGQVVPTLPTLMRIALVFGVGLEHFFVAPVAPILEIVRQEDRLRLPVPPQGAPAYFFESLDFPVRDRPIESYLAEFPADAPASAPHRHGGVELILVLSGVLILSIHGHDHRLAAGDSAYFEADHDHGYASGGDEAARVVVVVSGAQG</sequence>
<dbReference type="SUPFAM" id="SSF51182">
    <property type="entry name" value="RmlC-like cupins"/>
    <property type="match status" value="1"/>
</dbReference>
<reference evidence="4" key="1">
    <citation type="submission" date="2023-07" db="EMBL/GenBank/DDBJ databases">
        <title>Defluviimonas sediminis sp. nov., isolated from mangrove sediment.</title>
        <authorList>
            <person name="Liu L."/>
            <person name="Li J."/>
            <person name="Huang Y."/>
            <person name="Pan J."/>
            <person name="Li M."/>
        </authorList>
    </citation>
    <scope>NUCLEOTIDE SEQUENCE [LARGE SCALE GENOMIC DNA]</scope>
    <source>
        <strain evidence="4">FT324</strain>
    </source>
</reference>
<dbReference type="InterPro" id="IPR011051">
    <property type="entry name" value="RmlC_Cupin_sf"/>
</dbReference>
<organism evidence="3 4">
    <name type="scientific">Albidovulum sediminis</name>
    <dbReference type="NCBI Taxonomy" id="3066345"/>
    <lineage>
        <taxon>Bacteria</taxon>
        <taxon>Pseudomonadati</taxon>
        <taxon>Pseudomonadota</taxon>
        <taxon>Alphaproteobacteria</taxon>
        <taxon>Rhodobacterales</taxon>
        <taxon>Paracoccaceae</taxon>
        <taxon>Albidovulum</taxon>
    </lineage>
</organism>
<dbReference type="SMART" id="SM00530">
    <property type="entry name" value="HTH_XRE"/>
    <property type="match status" value="1"/>
</dbReference>
<feature type="domain" description="HTH cro/C1-type" evidence="2">
    <location>
        <begin position="19"/>
        <end position="73"/>
    </location>
</feature>
<evidence type="ECO:0000259" key="2">
    <source>
        <dbReference type="PROSITE" id="PS50943"/>
    </source>
</evidence>
<dbReference type="Proteomes" id="UP001205601">
    <property type="component" value="Unassembled WGS sequence"/>
</dbReference>
<keyword evidence="4" id="KW-1185">Reference proteome</keyword>
<gene>
    <name evidence="3" type="ORF">N5I32_03105</name>
</gene>
<dbReference type="Pfam" id="PF07883">
    <property type="entry name" value="Cupin_2"/>
    <property type="match status" value="1"/>
</dbReference>
<dbReference type="InterPro" id="IPR001387">
    <property type="entry name" value="Cro/C1-type_HTH"/>
</dbReference>
<name>A0ABT2NHU2_9RHOB</name>
<accession>A0ABT2NHU2</accession>